<sequence>MGVSLTHEIPTKKKNPFSDFQLTFTAHRICSQYYPRISKAKIRVGTSKLVKIGIATTCLGFAITKSCHRLDNFSFSHERHHLEKAGFSKTMVVSVSEELV</sequence>
<protein>
    <submittedName>
        <fullName evidence="1">Tick transposon</fullName>
    </submittedName>
</protein>
<dbReference type="EMBL" id="GEDV01010651">
    <property type="protein sequence ID" value="JAP77906.1"/>
    <property type="molecule type" value="Transcribed_RNA"/>
</dbReference>
<evidence type="ECO:0000313" key="1">
    <source>
        <dbReference type="EMBL" id="JAP77906.1"/>
    </source>
</evidence>
<accession>A0A131YII5</accession>
<reference evidence="1" key="1">
    <citation type="journal article" date="2016" name="Ticks Tick Borne Dis.">
        <title>De novo assembly and annotation of the salivary gland transcriptome of Rhipicephalus appendiculatus male and female ticks during blood feeding.</title>
        <authorList>
            <person name="de Castro M.H."/>
            <person name="de Klerk D."/>
            <person name="Pienaar R."/>
            <person name="Latif A.A."/>
            <person name="Rees D.J."/>
            <person name="Mans B.J."/>
        </authorList>
    </citation>
    <scope>NUCLEOTIDE SEQUENCE</scope>
    <source>
        <tissue evidence="1">Salivary glands</tissue>
    </source>
</reference>
<name>A0A131YII5_RHIAP</name>
<organism evidence="1">
    <name type="scientific">Rhipicephalus appendiculatus</name>
    <name type="common">Brown ear tick</name>
    <dbReference type="NCBI Taxonomy" id="34631"/>
    <lineage>
        <taxon>Eukaryota</taxon>
        <taxon>Metazoa</taxon>
        <taxon>Ecdysozoa</taxon>
        <taxon>Arthropoda</taxon>
        <taxon>Chelicerata</taxon>
        <taxon>Arachnida</taxon>
        <taxon>Acari</taxon>
        <taxon>Parasitiformes</taxon>
        <taxon>Ixodida</taxon>
        <taxon>Ixodoidea</taxon>
        <taxon>Ixodidae</taxon>
        <taxon>Rhipicephalinae</taxon>
        <taxon>Rhipicephalus</taxon>
        <taxon>Rhipicephalus</taxon>
    </lineage>
</organism>
<proteinExistence type="predicted"/>
<dbReference type="AlphaFoldDB" id="A0A131YII5"/>